<evidence type="ECO:0000313" key="1">
    <source>
        <dbReference type="EMBL" id="MFD2672489.1"/>
    </source>
</evidence>
<reference evidence="2" key="1">
    <citation type="journal article" date="2019" name="Int. J. Syst. Evol. Microbiol.">
        <title>The Global Catalogue of Microorganisms (GCM) 10K type strain sequencing project: providing services to taxonomists for standard genome sequencing and annotation.</title>
        <authorList>
            <consortium name="The Broad Institute Genomics Platform"/>
            <consortium name="The Broad Institute Genome Sequencing Center for Infectious Disease"/>
            <person name="Wu L."/>
            <person name="Ma J."/>
        </authorList>
    </citation>
    <scope>NUCLEOTIDE SEQUENCE [LARGE SCALE GENOMIC DNA]</scope>
    <source>
        <strain evidence="2">KCTC 33676</strain>
    </source>
</reference>
<proteinExistence type="predicted"/>
<dbReference type="InterPro" id="IPR010298">
    <property type="entry name" value="YacP-like"/>
</dbReference>
<dbReference type="CDD" id="cd10912">
    <property type="entry name" value="PIN_YacP-like"/>
    <property type="match status" value="1"/>
</dbReference>
<dbReference type="EMBL" id="JBHUMM010000038">
    <property type="protein sequence ID" value="MFD2672489.1"/>
    <property type="molecule type" value="Genomic_DNA"/>
</dbReference>
<organism evidence="1 2">
    <name type="scientific">Marinicrinis sediminis</name>
    <dbReference type="NCBI Taxonomy" id="1652465"/>
    <lineage>
        <taxon>Bacteria</taxon>
        <taxon>Bacillati</taxon>
        <taxon>Bacillota</taxon>
        <taxon>Bacilli</taxon>
        <taxon>Bacillales</taxon>
        <taxon>Paenibacillaceae</taxon>
    </lineage>
</organism>
<accession>A0ABW5RCZ1</accession>
<protein>
    <submittedName>
        <fullName evidence="1">NYN domain-containing protein</fullName>
    </submittedName>
</protein>
<sequence length="171" mass="20048">MVQDILIVDGYNMIGAWPSLAKLAENHLEDARDELISQLANYQGYSGMKVILVFDAHQVPGLGKRYNQLRVDVRYTKEKETADECIEKLVYEWMSRRTRIYVATSDFVEQHVIFGKGALRISARELHVEVMESQKQLRNQLQASNKQRWNSFENKINLDVKMMLEKWRRGK</sequence>
<comment type="caution">
    <text evidence="1">The sequence shown here is derived from an EMBL/GenBank/DDBJ whole genome shotgun (WGS) entry which is preliminary data.</text>
</comment>
<gene>
    <name evidence="1" type="ORF">ACFSUC_13025</name>
</gene>
<dbReference type="Pfam" id="PF05991">
    <property type="entry name" value="NYN_YacP"/>
    <property type="match status" value="1"/>
</dbReference>
<dbReference type="PANTHER" id="PTHR34547:SF1">
    <property type="entry name" value="YACP-LIKE NYN DOMAIN PROTEIN"/>
    <property type="match status" value="1"/>
</dbReference>
<dbReference type="Proteomes" id="UP001597497">
    <property type="component" value="Unassembled WGS sequence"/>
</dbReference>
<evidence type="ECO:0000313" key="2">
    <source>
        <dbReference type="Proteomes" id="UP001597497"/>
    </source>
</evidence>
<dbReference type="PANTHER" id="PTHR34547">
    <property type="entry name" value="YACP-LIKE NYN DOMAIN PROTEIN"/>
    <property type="match status" value="1"/>
</dbReference>
<keyword evidence="2" id="KW-1185">Reference proteome</keyword>
<dbReference type="RefSeq" id="WP_379930055.1">
    <property type="nucleotide sequence ID" value="NZ_JBHUMM010000038.1"/>
</dbReference>
<name>A0ABW5RCZ1_9BACL</name>